<name>A0AAD9JWR7_9ANNE</name>
<keyword evidence="9" id="KW-1185">Reference proteome</keyword>
<proteinExistence type="inferred from homology"/>
<evidence type="ECO:0000256" key="1">
    <source>
        <dbReference type="ARBA" id="ARBA00004240"/>
    </source>
</evidence>
<evidence type="ECO:0000256" key="6">
    <source>
        <dbReference type="ARBA" id="ARBA00038357"/>
    </source>
</evidence>
<dbReference type="Proteomes" id="UP001208570">
    <property type="component" value="Unassembled WGS sequence"/>
</dbReference>
<dbReference type="GO" id="GO:0016020">
    <property type="term" value="C:membrane"/>
    <property type="evidence" value="ECO:0007669"/>
    <property type="project" value="TreeGrafter"/>
</dbReference>
<feature type="domain" description="Cytochrome b5 heme-binding" evidence="7">
    <location>
        <begin position="1"/>
        <end position="78"/>
    </location>
</feature>
<dbReference type="AlphaFoldDB" id="A0AAD9JWR7"/>
<evidence type="ECO:0000256" key="3">
    <source>
        <dbReference type="ARBA" id="ARBA00022723"/>
    </source>
</evidence>
<organism evidence="8 9">
    <name type="scientific">Paralvinella palmiformis</name>
    <dbReference type="NCBI Taxonomy" id="53620"/>
    <lineage>
        <taxon>Eukaryota</taxon>
        <taxon>Metazoa</taxon>
        <taxon>Spiralia</taxon>
        <taxon>Lophotrochozoa</taxon>
        <taxon>Annelida</taxon>
        <taxon>Polychaeta</taxon>
        <taxon>Sedentaria</taxon>
        <taxon>Canalipalpata</taxon>
        <taxon>Terebellida</taxon>
        <taxon>Terebelliformia</taxon>
        <taxon>Alvinellidae</taxon>
        <taxon>Paralvinella</taxon>
    </lineage>
</organism>
<comment type="subcellular location">
    <subcellularLocation>
        <location evidence="1">Endoplasmic reticulum</location>
    </subcellularLocation>
</comment>
<dbReference type="InterPro" id="IPR050577">
    <property type="entry name" value="MAPR/NEUFC/NENF-like"/>
</dbReference>
<dbReference type="Gene3D" id="3.10.120.10">
    <property type="entry name" value="Cytochrome b5-like heme/steroid binding domain"/>
    <property type="match status" value="1"/>
</dbReference>
<evidence type="ECO:0000259" key="7">
    <source>
        <dbReference type="Pfam" id="PF00173"/>
    </source>
</evidence>
<dbReference type="InterPro" id="IPR036400">
    <property type="entry name" value="Cyt_B5-like_heme/steroid_sf"/>
</dbReference>
<comment type="caution">
    <text evidence="8">The sequence shown here is derived from an EMBL/GenBank/DDBJ whole genome shotgun (WGS) entry which is preliminary data.</text>
</comment>
<dbReference type="GO" id="GO:0005783">
    <property type="term" value="C:endoplasmic reticulum"/>
    <property type="evidence" value="ECO:0007669"/>
    <property type="project" value="UniProtKB-SubCell"/>
</dbReference>
<dbReference type="PANTHER" id="PTHR10281:SF72">
    <property type="entry name" value="NEUDESIN"/>
    <property type="match status" value="1"/>
</dbReference>
<evidence type="ECO:0000313" key="8">
    <source>
        <dbReference type="EMBL" id="KAK2160266.1"/>
    </source>
</evidence>
<dbReference type="GO" id="GO:0046872">
    <property type="term" value="F:metal ion binding"/>
    <property type="evidence" value="ECO:0007669"/>
    <property type="project" value="UniProtKB-KW"/>
</dbReference>
<keyword evidence="4" id="KW-0256">Endoplasmic reticulum</keyword>
<gene>
    <name evidence="8" type="ORF">LSH36_137g06102</name>
</gene>
<dbReference type="PANTHER" id="PTHR10281">
    <property type="entry name" value="MEMBRANE-ASSOCIATED PROGESTERONE RECEPTOR COMPONENT-RELATED"/>
    <property type="match status" value="1"/>
</dbReference>
<reference evidence="8" key="1">
    <citation type="journal article" date="2023" name="Mol. Biol. Evol.">
        <title>Third-Generation Sequencing Reveals the Adaptive Role of the Epigenome in Three Deep-Sea Polychaetes.</title>
        <authorList>
            <person name="Perez M."/>
            <person name="Aroh O."/>
            <person name="Sun Y."/>
            <person name="Lan Y."/>
            <person name="Juniper S.K."/>
            <person name="Young C.R."/>
            <person name="Angers B."/>
            <person name="Qian P.Y."/>
        </authorList>
    </citation>
    <scope>NUCLEOTIDE SEQUENCE</scope>
    <source>
        <strain evidence="8">P08H-3</strain>
    </source>
</reference>
<protein>
    <recommendedName>
        <fullName evidence="7">Cytochrome b5 heme-binding domain-containing protein</fullName>
    </recommendedName>
</protein>
<dbReference type="Pfam" id="PF00173">
    <property type="entry name" value="Cyt-b5"/>
    <property type="match status" value="1"/>
</dbReference>
<evidence type="ECO:0000256" key="2">
    <source>
        <dbReference type="ARBA" id="ARBA00022617"/>
    </source>
</evidence>
<comment type="similarity">
    <text evidence="6">Belongs to the cytochrome b5 family. MAPR subfamily.</text>
</comment>
<evidence type="ECO:0000313" key="9">
    <source>
        <dbReference type="Proteomes" id="UP001208570"/>
    </source>
</evidence>
<keyword evidence="5" id="KW-0408">Iron</keyword>
<dbReference type="EMBL" id="JAODUP010000137">
    <property type="protein sequence ID" value="KAK2160266.1"/>
    <property type="molecule type" value="Genomic_DNA"/>
</dbReference>
<keyword evidence="2" id="KW-0349">Heme</keyword>
<accession>A0AAD9JWR7</accession>
<dbReference type="InterPro" id="IPR001199">
    <property type="entry name" value="Cyt_B5-like_heme/steroid-bd"/>
</dbReference>
<sequence length="93" mass="10146">MAIKGVVFDVTSGGDFYAPGASYNALTGKDCTRAVAKMSLDEKDLNGDISDLGDDYLKSLDNVFDGTYMKKYPVVGYMDYLVKGQGTKQRIDL</sequence>
<keyword evidence="3" id="KW-0479">Metal-binding</keyword>
<evidence type="ECO:0000256" key="5">
    <source>
        <dbReference type="ARBA" id="ARBA00023004"/>
    </source>
</evidence>
<dbReference type="SUPFAM" id="SSF55856">
    <property type="entry name" value="Cytochrome b5-like heme/steroid binding domain"/>
    <property type="match status" value="1"/>
</dbReference>
<evidence type="ECO:0000256" key="4">
    <source>
        <dbReference type="ARBA" id="ARBA00022824"/>
    </source>
</evidence>